<reference evidence="2 3" key="1">
    <citation type="submission" date="2018-05" db="EMBL/GenBank/DDBJ databases">
        <title>Whole genome sequencing for identification of molecular markers to develop diagnostic detection tools for the regulated plant pathogen Lachnellula willkommii.</title>
        <authorList>
            <person name="Giroux E."/>
            <person name="Bilodeau G."/>
        </authorList>
    </citation>
    <scope>NUCLEOTIDE SEQUENCE [LARGE SCALE GENOMIC DNA]</scope>
    <source>
        <strain evidence="2 3">CBS 203.66</strain>
    </source>
</reference>
<evidence type="ECO:0008006" key="4">
    <source>
        <dbReference type="Google" id="ProtNLM"/>
    </source>
</evidence>
<evidence type="ECO:0000313" key="3">
    <source>
        <dbReference type="Proteomes" id="UP000469559"/>
    </source>
</evidence>
<name>A0A8T9BQC4_9HELO</name>
<sequence length="104" mass="11083">MTSNPSIISGHAQYAKGYTEETIGNVTGSKEWQESGKQDAKAGVDEMKKTRKREKTNERKQSASHNKNSEPAASGIGGKVEELAGKAAGCEGMEKEGAERQAKA</sequence>
<dbReference type="Proteomes" id="UP000469559">
    <property type="component" value="Unassembled WGS sequence"/>
</dbReference>
<comment type="caution">
    <text evidence="2">The sequence shown here is derived from an EMBL/GenBank/DDBJ whole genome shotgun (WGS) entry which is preliminary data.</text>
</comment>
<evidence type="ECO:0000313" key="2">
    <source>
        <dbReference type="EMBL" id="TVY21581.1"/>
    </source>
</evidence>
<feature type="region of interest" description="Disordered" evidence="1">
    <location>
        <begin position="26"/>
        <end position="80"/>
    </location>
</feature>
<evidence type="ECO:0000256" key="1">
    <source>
        <dbReference type="SAM" id="MobiDB-lite"/>
    </source>
</evidence>
<accession>A0A8T9BQC4</accession>
<dbReference type="OrthoDB" id="9999611at2759"/>
<dbReference type="AlphaFoldDB" id="A0A8T9BQC4"/>
<feature type="compositionally biased region" description="Basic and acidic residues" evidence="1">
    <location>
        <begin position="31"/>
        <end position="48"/>
    </location>
</feature>
<keyword evidence="3" id="KW-1185">Reference proteome</keyword>
<protein>
    <recommendedName>
        <fullName evidence="4">CsbD-like domain-containing protein</fullName>
    </recommendedName>
</protein>
<gene>
    <name evidence="2" type="ORF">LARI1_G000539</name>
</gene>
<dbReference type="EMBL" id="QGMF01000012">
    <property type="protein sequence ID" value="TVY21581.1"/>
    <property type="molecule type" value="Genomic_DNA"/>
</dbReference>
<proteinExistence type="predicted"/>
<organism evidence="2 3">
    <name type="scientific">Lachnellula arida</name>
    <dbReference type="NCBI Taxonomy" id="1316785"/>
    <lineage>
        <taxon>Eukaryota</taxon>
        <taxon>Fungi</taxon>
        <taxon>Dikarya</taxon>
        <taxon>Ascomycota</taxon>
        <taxon>Pezizomycotina</taxon>
        <taxon>Leotiomycetes</taxon>
        <taxon>Helotiales</taxon>
        <taxon>Lachnaceae</taxon>
        <taxon>Lachnellula</taxon>
    </lineage>
</organism>